<proteinExistence type="predicted"/>
<reference evidence="1" key="1">
    <citation type="submission" date="2025-08" db="UniProtKB">
        <authorList>
            <consortium name="Ensembl"/>
        </authorList>
    </citation>
    <scope>IDENTIFICATION</scope>
</reference>
<organism evidence="1 2">
    <name type="scientific">Neogobius melanostomus</name>
    <name type="common">round goby</name>
    <dbReference type="NCBI Taxonomy" id="47308"/>
    <lineage>
        <taxon>Eukaryota</taxon>
        <taxon>Metazoa</taxon>
        <taxon>Chordata</taxon>
        <taxon>Craniata</taxon>
        <taxon>Vertebrata</taxon>
        <taxon>Euteleostomi</taxon>
        <taxon>Actinopterygii</taxon>
        <taxon>Neopterygii</taxon>
        <taxon>Teleostei</taxon>
        <taxon>Neoteleostei</taxon>
        <taxon>Acanthomorphata</taxon>
        <taxon>Gobiaria</taxon>
        <taxon>Gobiiformes</taxon>
        <taxon>Gobioidei</taxon>
        <taxon>Gobiidae</taxon>
        <taxon>Benthophilinae</taxon>
        <taxon>Neogobiini</taxon>
        <taxon>Neogobius</taxon>
    </lineage>
</organism>
<dbReference type="Proteomes" id="UP000694523">
    <property type="component" value="Unplaced"/>
</dbReference>
<dbReference type="AlphaFoldDB" id="A0A8C6WLV2"/>
<sequence>LVNYLCLNVTITNITAADQGIYWCAERKHLYYRSYRKINITVRSGKCHTNVLLIKATVNRYWLKPSESVSNLNFFF</sequence>
<dbReference type="InterPro" id="IPR013783">
    <property type="entry name" value="Ig-like_fold"/>
</dbReference>
<accession>A0A8C6WLV2</accession>
<evidence type="ECO:0000313" key="2">
    <source>
        <dbReference type="Proteomes" id="UP000694523"/>
    </source>
</evidence>
<evidence type="ECO:0008006" key="3">
    <source>
        <dbReference type="Google" id="ProtNLM"/>
    </source>
</evidence>
<keyword evidence="2" id="KW-1185">Reference proteome</keyword>
<evidence type="ECO:0000313" key="1">
    <source>
        <dbReference type="Ensembl" id="ENSNMLP00000016480.1"/>
    </source>
</evidence>
<dbReference type="Ensembl" id="ENSNMLT00000018538.1">
    <property type="protein sequence ID" value="ENSNMLP00000016480.1"/>
    <property type="gene ID" value="ENSNMLG00000010933.1"/>
</dbReference>
<dbReference type="Gene3D" id="2.60.40.10">
    <property type="entry name" value="Immunoglobulins"/>
    <property type="match status" value="1"/>
</dbReference>
<reference evidence="1" key="2">
    <citation type="submission" date="2025-09" db="UniProtKB">
        <authorList>
            <consortium name="Ensembl"/>
        </authorList>
    </citation>
    <scope>IDENTIFICATION</scope>
</reference>
<protein>
    <recommendedName>
        <fullName evidence="3">Immunoglobulin V-set domain-containing protein</fullName>
    </recommendedName>
</protein>
<name>A0A8C6WLV2_9GOBI</name>